<protein>
    <submittedName>
        <fullName evidence="9">Uncharacterized protein YgbK (DUF1537 family)</fullName>
    </submittedName>
</protein>
<gene>
    <name evidence="9" type="ORF">B0G62_104280</name>
</gene>
<dbReference type="InterPro" id="IPR010737">
    <property type="entry name" value="4-carb_acid_sugar_kinase_N"/>
</dbReference>
<dbReference type="InterPro" id="IPR037051">
    <property type="entry name" value="4-carb_acid_sugar_kinase_N_sf"/>
</dbReference>
<evidence type="ECO:0000259" key="7">
    <source>
        <dbReference type="Pfam" id="PF07005"/>
    </source>
</evidence>
<keyword evidence="3" id="KW-0547">Nucleotide-binding</keyword>
<dbReference type="SUPFAM" id="SSF142764">
    <property type="entry name" value="YgbK-like"/>
    <property type="match status" value="1"/>
</dbReference>
<dbReference type="InterPro" id="IPR031475">
    <property type="entry name" value="NBD_C"/>
</dbReference>
<evidence type="ECO:0000256" key="1">
    <source>
        <dbReference type="ARBA" id="ARBA00005715"/>
    </source>
</evidence>
<dbReference type="Proteomes" id="UP000237381">
    <property type="component" value="Unassembled WGS sequence"/>
</dbReference>
<proteinExistence type="inferred from homology"/>
<evidence type="ECO:0000313" key="9">
    <source>
        <dbReference type="EMBL" id="POR52983.1"/>
    </source>
</evidence>
<organism evidence="9 10">
    <name type="scientific">Paraburkholderia eburnea</name>
    <dbReference type="NCBI Taxonomy" id="1189126"/>
    <lineage>
        <taxon>Bacteria</taxon>
        <taxon>Pseudomonadati</taxon>
        <taxon>Pseudomonadota</taxon>
        <taxon>Betaproteobacteria</taxon>
        <taxon>Burkholderiales</taxon>
        <taxon>Burkholderiaceae</taxon>
        <taxon>Paraburkholderia</taxon>
    </lineage>
</organism>
<dbReference type="GO" id="GO:0016301">
    <property type="term" value="F:kinase activity"/>
    <property type="evidence" value="ECO:0007669"/>
    <property type="project" value="UniProtKB-KW"/>
</dbReference>
<keyword evidence="4" id="KW-0418">Kinase</keyword>
<dbReference type="Pfam" id="PF07005">
    <property type="entry name" value="SBD_N"/>
    <property type="match status" value="1"/>
</dbReference>
<evidence type="ECO:0000313" key="10">
    <source>
        <dbReference type="Proteomes" id="UP000237381"/>
    </source>
</evidence>
<dbReference type="EMBL" id="PQGA01000004">
    <property type="protein sequence ID" value="POR52983.1"/>
    <property type="molecule type" value="Genomic_DNA"/>
</dbReference>
<evidence type="ECO:0000256" key="4">
    <source>
        <dbReference type="ARBA" id="ARBA00022777"/>
    </source>
</evidence>
<feature type="domain" description="Four-carbon acid sugar kinase nucleotide binding" evidence="8">
    <location>
        <begin position="254"/>
        <end position="419"/>
    </location>
</feature>
<evidence type="ECO:0000256" key="6">
    <source>
        <dbReference type="ARBA" id="ARBA00023277"/>
    </source>
</evidence>
<keyword evidence="2" id="KW-0808">Transferase</keyword>
<keyword evidence="5" id="KW-0067">ATP-binding</keyword>
<evidence type="ECO:0000259" key="8">
    <source>
        <dbReference type="Pfam" id="PF17042"/>
    </source>
</evidence>
<dbReference type="RefSeq" id="WP_103704370.1">
    <property type="nucleotide sequence ID" value="NZ_PQGA01000004.1"/>
</dbReference>
<feature type="domain" description="Four-carbon acid sugar kinase N-terminal" evidence="7">
    <location>
        <begin position="3"/>
        <end position="231"/>
    </location>
</feature>
<comment type="similarity">
    <text evidence="1">Belongs to the four-carbon acid sugar kinase family.</text>
</comment>
<sequence length="446" mass="46329">MKLLIIADDLSGAADCAIGFASAGHRTVVTLDASGDAREVPSSATPNDADVIAADTDTRRLAPAEAAARTAQAFAALGRERRLYKKIDSTLRGNWAAEVAALQARAGLAIVAPAFPATGRTVRGGALVVHGVPLEQTQTWQLEHAGRPADMAAMLASAGLKSERFNAALLHDEPRALARRTALIASEGPEGAQALIVDAESAEDLRALARATLELDSAFFWVGSGGLARELATLEAARASDIDDKGGSAPGPILVLVGSLSAVGERQCAVLRERVEVAKLAELVVPPEVLRAGPAHAHWAQWGTRIGVALGAAQEHADLLLRIGRDDAFDPAEGAHLSAMLAALVAPHFARLGGLIATGGETARAMLDAAGIGSLRLIAEIEAGVAVARPHTLTPTHIGTHDRPAVVTKAGAFGTDEALYAAWRHLGDRRGDMHSDESKQDTTHST</sequence>
<name>A0A2S4MDZ2_9BURK</name>
<dbReference type="AlphaFoldDB" id="A0A2S4MDZ2"/>
<evidence type="ECO:0000256" key="3">
    <source>
        <dbReference type="ARBA" id="ARBA00022741"/>
    </source>
</evidence>
<accession>A0A2S4MDZ2</accession>
<comment type="caution">
    <text evidence="9">The sequence shown here is derived from an EMBL/GenBank/DDBJ whole genome shotgun (WGS) entry which is preliminary data.</text>
</comment>
<keyword evidence="10" id="KW-1185">Reference proteome</keyword>
<dbReference type="Gene3D" id="3.40.980.20">
    <property type="entry name" value="Four-carbon acid sugar kinase, nucleotide binding domain"/>
    <property type="match status" value="1"/>
</dbReference>
<dbReference type="Pfam" id="PF17042">
    <property type="entry name" value="NBD_C"/>
    <property type="match status" value="1"/>
</dbReference>
<dbReference type="GO" id="GO:0005524">
    <property type="term" value="F:ATP binding"/>
    <property type="evidence" value="ECO:0007669"/>
    <property type="project" value="UniProtKB-KW"/>
</dbReference>
<dbReference type="InterPro" id="IPR042213">
    <property type="entry name" value="NBD_C_sf"/>
</dbReference>
<reference evidence="9 10" key="1">
    <citation type="submission" date="2018-01" db="EMBL/GenBank/DDBJ databases">
        <title>Genomic Encyclopedia of Type Strains, Phase III (KMG-III): the genomes of soil and plant-associated and newly described type strains.</title>
        <authorList>
            <person name="Whitman W."/>
        </authorList>
    </citation>
    <scope>NUCLEOTIDE SEQUENCE [LARGE SCALE GENOMIC DNA]</scope>
    <source>
        <strain evidence="9 10">JCM 18070</strain>
    </source>
</reference>
<evidence type="ECO:0000256" key="2">
    <source>
        <dbReference type="ARBA" id="ARBA00022679"/>
    </source>
</evidence>
<evidence type="ECO:0000256" key="5">
    <source>
        <dbReference type="ARBA" id="ARBA00022840"/>
    </source>
</evidence>
<dbReference type="OrthoDB" id="191465at2"/>
<keyword evidence="6" id="KW-0119">Carbohydrate metabolism</keyword>
<dbReference type="Gene3D" id="3.40.50.10840">
    <property type="entry name" value="Putative sugar-binding, N-terminal domain"/>
    <property type="match status" value="1"/>
</dbReference>